<dbReference type="AlphaFoldDB" id="A0A4R4KAP0"/>
<keyword evidence="2" id="KW-1185">Reference proteome</keyword>
<dbReference type="Proteomes" id="UP000295706">
    <property type="component" value="Unassembled WGS sequence"/>
</dbReference>
<gene>
    <name evidence="1" type="ORF">EZE20_17075</name>
</gene>
<evidence type="ECO:0000313" key="2">
    <source>
        <dbReference type="Proteomes" id="UP000295706"/>
    </source>
</evidence>
<dbReference type="RefSeq" id="WP_132119870.1">
    <property type="nucleotide sequence ID" value="NZ_SMJU01000010.1"/>
</dbReference>
<proteinExistence type="predicted"/>
<name>A0A4R4KAP0_9BACT</name>
<reference evidence="1 2" key="1">
    <citation type="submission" date="2019-02" db="EMBL/GenBank/DDBJ databases">
        <title>Arundinibacter roseus gen. nov., sp. nov., a new member of the family Cytophagaceae.</title>
        <authorList>
            <person name="Szuroczki S."/>
            <person name="Khayer B."/>
            <person name="Sproer C."/>
            <person name="Toumi M."/>
            <person name="Szabo A."/>
            <person name="Felfoldi T."/>
            <person name="Schumann P."/>
            <person name="Toth E."/>
        </authorList>
    </citation>
    <scope>NUCLEOTIDE SEQUENCE [LARGE SCALE GENOMIC DNA]</scope>
    <source>
        <strain evidence="1 2">DMA-k-7a</strain>
    </source>
</reference>
<evidence type="ECO:0000313" key="1">
    <source>
        <dbReference type="EMBL" id="TDB63471.1"/>
    </source>
</evidence>
<dbReference type="OrthoDB" id="913551at2"/>
<comment type="caution">
    <text evidence="1">The sequence shown here is derived from an EMBL/GenBank/DDBJ whole genome shotgun (WGS) entry which is preliminary data.</text>
</comment>
<protein>
    <submittedName>
        <fullName evidence="1">Uncharacterized protein</fullName>
    </submittedName>
</protein>
<accession>A0A4R4KAP0</accession>
<dbReference type="EMBL" id="SMJU01000010">
    <property type="protein sequence ID" value="TDB63471.1"/>
    <property type="molecule type" value="Genomic_DNA"/>
</dbReference>
<organism evidence="1 2">
    <name type="scientific">Arundinibacter roseus</name>
    <dbReference type="NCBI Taxonomy" id="2070510"/>
    <lineage>
        <taxon>Bacteria</taxon>
        <taxon>Pseudomonadati</taxon>
        <taxon>Bacteroidota</taxon>
        <taxon>Cytophagia</taxon>
        <taxon>Cytophagales</taxon>
        <taxon>Spirosomataceae</taxon>
        <taxon>Arundinibacter</taxon>
    </lineage>
</organism>
<sequence length="425" mass="49819">MKIAFVVSFFDFRNDVRRVITEAARQHEVVLLGRPEHEDAIRRHLPSGVEFRCIQEKNTGVWNALWERLYLLFRRLPRSRSNFFLMELFKASNQPNATAKAKAMTLLRWSQKLPKFISYDFYLRRLRYQAGTQLNDIERFICFTALADDYLLARLLNEKKSVRVYVYSWDHPCKHTCFSQRATYACWSEGIREDVISLQKISQKQVKVTGASQFGYIHEYLHLPKLTQRALPFRYIYFGCAIGISELVPHELRLIELLSKVLLRVQPNWMLLIRPYPVLANWELYEALRKLPNVVFDDAFRMQDASVQEDNIQKKYTTIQQAEAFFHLGTTMGLEACFTETPSFIIDFGYTSKEGLSLYNFIHQYQNDRHLIQEAPQNAIRSEAHLAEVLQAPDDPSYRELNKTIQQKYALQSFAGFTENLIEGL</sequence>